<evidence type="ECO:0000313" key="2">
    <source>
        <dbReference type="Proteomes" id="UP001202134"/>
    </source>
</evidence>
<dbReference type="Pfam" id="PF09523">
    <property type="entry name" value="DUF2390"/>
    <property type="match status" value="1"/>
</dbReference>
<reference evidence="1 2" key="1">
    <citation type="submission" date="2022-01" db="EMBL/GenBank/DDBJ databases">
        <title>Whole genome-based taxonomy of the Shewanellaceae.</title>
        <authorList>
            <person name="Martin-Rodriguez A.J."/>
        </authorList>
    </citation>
    <scope>NUCLEOTIDE SEQUENCE [LARGE SCALE GENOMIC DNA]</scope>
    <source>
        <strain evidence="1 2">DSM 24955</strain>
    </source>
</reference>
<dbReference type="NCBIfam" id="TIGR02444">
    <property type="entry name" value="TIGR02444 family protein"/>
    <property type="match status" value="1"/>
</dbReference>
<name>A0ABT0KP55_9GAMM</name>
<proteinExistence type="predicted"/>
<dbReference type="EMBL" id="JAKIKU010000004">
    <property type="protein sequence ID" value="MCL1045631.1"/>
    <property type="molecule type" value="Genomic_DNA"/>
</dbReference>
<evidence type="ECO:0000313" key="1">
    <source>
        <dbReference type="EMBL" id="MCL1045631.1"/>
    </source>
</evidence>
<dbReference type="InterPro" id="IPR012659">
    <property type="entry name" value="CHP02444"/>
</dbReference>
<comment type="caution">
    <text evidence="1">The sequence shown here is derived from an EMBL/GenBank/DDBJ whole genome shotgun (WGS) entry which is preliminary data.</text>
</comment>
<gene>
    <name evidence="1" type="ORF">L2737_09860</name>
</gene>
<sequence>MQPFNSLIWRDCDNLYATNPVSYISVQDDYQVNVNLLLLAQYLDQQCHYLPLAQWEVLASTIEDWDTKVVTPYRKLRRLAKSHLQAGEYQQMLDIELMMERKTQQMLLKKLNQFEQSSINADATSDIASDKKDTYNTENYLCLFGIDADYFTQLQSA</sequence>
<organism evidence="1 2">
    <name type="scientific">Shewanella electrodiphila</name>
    <dbReference type="NCBI Taxonomy" id="934143"/>
    <lineage>
        <taxon>Bacteria</taxon>
        <taxon>Pseudomonadati</taxon>
        <taxon>Pseudomonadota</taxon>
        <taxon>Gammaproteobacteria</taxon>
        <taxon>Alteromonadales</taxon>
        <taxon>Shewanellaceae</taxon>
        <taxon>Shewanella</taxon>
    </lineage>
</organism>
<accession>A0ABT0KP55</accession>
<dbReference type="RefSeq" id="WP_248955619.1">
    <property type="nucleotide sequence ID" value="NZ_JAKIKU010000004.1"/>
</dbReference>
<dbReference type="Proteomes" id="UP001202134">
    <property type="component" value="Unassembled WGS sequence"/>
</dbReference>
<keyword evidence="2" id="KW-1185">Reference proteome</keyword>
<protein>
    <submittedName>
        <fullName evidence="1">TIGR02444 family protein</fullName>
    </submittedName>
</protein>